<feature type="chain" id="PRO_5042129767" evidence="1">
    <location>
        <begin position="21"/>
        <end position="129"/>
    </location>
</feature>
<dbReference type="AlphaFoldDB" id="A0AAD7PDH1"/>
<dbReference type="EMBL" id="JARAOO010000011">
    <property type="protein sequence ID" value="KAJ7951102.1"/>
    <property type="molecule type" value="Genomic_DNA"/>
</dbReference>
<accession>A0AAD7PDH1</accession>
<dbReference type="Proteomes" id="UP001163823">
    <property type="component" value="Chromosome 11"/>
</dbReference>
<sequence length="129" mass="14508">MSNCQWPVAFGLIDIQLSVAYLLQPLFPTTMEILKDIDPELVSNTLTFLEGVGMSNPVPDNCNTSDFYSDFIRSFLKLHEVNEVESFAPFSSNSLLLYVTTVRSLLSSFCSVLDYLIGSYEKLGWGYNL</sequence>
<evidence type="ECO:0000313" key="3">
    <source>
        <dbReference type="Proteomes" id="UP001163823"/>
    </source>
</evidence>
<organism evidence="2 3">
    <name type="scientific">Quillaja saponaria</name>
    <name type="common">Soap bark tree</name>
    <dbReference type="NCBI Taxonomy" id="32244"/>
    <lineage>
        <taxon>Eukaryota</taxon>
        <taxon>Viridiplantae</taxon>
        <taxon>Streptophyta</taxon>
        <taxon>Embryophyta</taxon>
        <taxon>Tracheophyta</taxon>
        <taxon>Spermatophyta</taxon>
        <taxon>Magnoliopsida</taxon>
        <taxon>eudicotyledons</taxon>
        <taxon>Gunneridae</taxon>
        <taxon>Pentapetalae</taxon>
        <taxon>rosids</taxon>
        <taxon>fabids</taxon>
        <taxon>Fabales</taxon>
        <taxon>Quillajaceae</taxon>
        <taxon>Quillaja</taxon>
    </lineage>
</organism>
<keyword evidence="3" id="KW-1185">Reference proteome</keyword>
<proteinExistence type="predicted"/>
<dbReference type="KEGG" id="qsa:O6P43_027197"/>
<evidence type="ECO:0000313" key="2">
    <source>
        <dbReference type="EMBL" id="KAJ7951102.1"/>
    </source>
</evidence>
<comment type="caution">
    <text evidence="2">The sequence shown here is derived from an EMBL/GenBank/DDBJ whole genome shotgun (WGS) entry which is preliminary data.</text>
</comment>
<reference evidence="2" key="1">
    <citation type="journal article" date="2023" name="Science">
        <title>Elucidation of the pathway for biosynthesis of saponin adjuvants from the soapbark tree.</title>
        <authorList>
            <person name="Reed J."/>
            <person name="Orme A."/>
            <person name="El-Demerdash A."/>
            <person name="Owen C."/>
            <person name="Martin L.B.B."/>
            <person name="Misra R.C."/>
            <person name="Kikuchi S."/>
            <person name="Rejzek M."/>
            <person name="Martin A.C."/>
            <person name="Harkess A."/>
            <person name="Leebens-Mack J."/>
            <person name="Louveau T."/>
            <person name="Stephenson M.J."/>
            <person name="Osbourn A."/>
        </authorList>
    </citation>
    <scope>NUCLEOTIDE SEQUENCE</scope>
    <source>
        <strain evidence="2">S10</strain>
    </source>
</reference>
<name>A0AAD7PDH1_QUISA</name>
<feature type="signal peptide" evidence="1">
    <location>
        <begin position="1"/>
        <end position="20"/>
    </location>
</feature>
<protein>
    <submittedName>
        <fullName evidence="2">Thioesterase domain containing protein</fullName>
    </submittedName>
</protein>
<keyword evidence="1" id="KW-0732">Signal</keyword>
<evidence type="ECO:0000256" key="1">
    <source>
        <dbReference type="SAM" id="SignalP"/>
    </source>
</evidence>
<gene>
    <name evidence="2" type="ORF">O6P43_027197</name>
</gene>